<dbReference type="InterPro" id="IPR018673">
    <property type="entry name" value="DUF2141"/>
</dbReference>
<reference evidence="3" key="2">
    <citation type="submission" date="2021-04" db="EMBL/GenBank/DDBJ databases">
        <authorList>
            <person name="Gilroy R."/>
        </authorList>
    </citation>
    <scope>NUCLEOTIDE SEQUENCE</scope>
    <source>
        <strain evidence="3">23274</strain>
    </source>
</reference>
<feature type="domain" description="SbsA Ig-like" evidence="2">
    <location>
        <begin position="38"/>
        <end position="137"/>
    </location>
</feature>
<dbReference type="Pfam" id="PF09912">
    <property type="entry name" value="DUF2141"/>
    <property type="match status" value="1"/>
</dbReference>
<dbReference type="EMBL" id="DXFT01000045">
    <property type="protein sequence ID" value="HIX02916.1"/>
    <property type="molecule type" value="Genomic_DNA"/>
</dbReference>
<protein>
    <submittedName>
        <fullName evidence="3">Ig-like domain-containing protein</fullName>
    </submittedName>
</protein>
<sequence>MKRNRRNIFKREWFGIMVVALCIYACANRGYPEGGPKDETPPQVVEEVPLSYTTNFKAKRVNIYFDEFVQLNDINNKFIFSPPVKKDPKVSLKGKYVQVAIPDSLRENTTYSLDFADAIVDNNESNPLGFYRYVFSTGERIDTLELGGTVVNAESYEPVMGVLVALYEKQGDSIPLKELPDYIARTDSSGNFRLTNLREGHYRVMAIEDANRDKMYAPESEMFAWMDTTVFPVVEPATRVDTFHVIEKIVEADTILRDSIVRTDYLAYGPSNLYLRLFLEKLTQLYLVEDDRKEREQLNFIFSIPGENGLEVTLWDTLATEPLPQDWYFKEHSAGNDTLTLWIKDSTVYKKDTLNVILSYMRSDSTGQWERYSDTARYTFRAKEKKEGKSKKKDEDAPKVEFLEIKSNISGDLDLGARLYLEFSRPINKSTLDSIRVLEKVDTVYQLIPFQVVEDSLRVRRVFVDAAWKAGGEYQLQIDSATIYDIYGRFNDKLEKKFKVRTEEYYGKIMVNVRGVDCPTIVQLYKAENGKSENGKRTYNVVQSKVVEQDGEVVFPLLPEGKYCVRAILDRNGNGVWDTGLYLKHRQPEEIVYLRGEIAVKQNFDVEQDFDIGGEHNVIIKN</sequence>
<dbReference type="AlphaFoldDB" id="A0A9D1UYP0"/>
<evidence type="ECO:0000313" key="3">
    <source>
        <dbReference type="EMBL" id="HIX02916.1"/>
    </source>
</evidence>
<reference evidence="3" key="1">
    <citation type="journal article" date="2021" name="PeerJ">
        <title>Extensive microbial diversity within the chicken gut microbiome revealed by metagenomics and culture.</title>
        <authorList>
            <person name="Gilroy R."/>
            <person name="Ravi A."/>
            <person name="Getino M."/>
            <person name="Pursley I."/>
            <person name="Horton D.L."/>
            <person name="Alikhan N.F."/>
            <person name="Baker D."/>
            <person name="Gharbi K."/>
            <person name="Hall N."/>
            <person name="Watson M."/>
            <person name="Adriaenssens E.M."/>
            <person name="Foster-Nyarko E."/>
            <person name="Jarju S."/>
            <person name="Secka A."/>
            <person name="Antonio M."/>
            <person name="Oren A."/>
            <person name="Chaudhuri R.R."/>
            <person name="La Ragione R."/>
            <person name="Hildebrand F."/>
            <person name="Pallen M.J."/>
        </authorList>
    </citation>
    <scope>NUCLEOTIDE SEQUENCE</scope>
    <source>
        <strain evidence="3">23274</strain>
    </source>
</reference>
<evidence type="ECO:0000313" key="4">
    <source>
        <dbReference type="Proteomes" id="UP000824202"/>
    </source>
</evidence>
<dbReference type="Proteomes" id="UP000824202">
    <property type="component" value="Unassembled WGS sequence"/>
</dbReference>
<name>A0A9D1UYP0_9BACT</name>
<keyword evidence="1" id="KW-0732">Signal</keyword>
<organism evidence="3 4">
    <name type="scientific">Candidatus Odoribacter faecigallinarum</name>
    <dbReference type="NCBI Taxonomy" id="2838706"/>
    <lineage>
        <taxon>Bacteria</taxon>
        <taxon>Pseudomonadati</taxon>
        <taxon>Bacteroidota</taxon>
        <taxon>Bacteroidia</taxon>
        <taxon>Bacteroidales</taxon>
        <taxon>Odoribacteraceae</taxon>
        <taxon>Odoribacter</taxon>
    </lineage>
</organism>
<gene>
    <name evidence="3" type="ORF">H9863_02215</name>
</gene>
<dbReference type="Pfam" id="PF13205">
    <property type="entry name" value="Big_5"/>
    <property type="match status" value="1"/>
</dbReference>
<evidence type="ECO:0000256" key="1">
    <source>
        <dbReference type="ARBA" id="ARBA00022729"/>
    </source>
</evidence>
<dbReference type="SUPFAM" id="SSF49478">
    <property type="entry name" value="Cna protein B-type domain"/>
    <property type="match status" value="1"/>
</dbReference>
<proteinExistence type="predicted"/>
<evidence type="ECO:0000259" key="2">
    <source>
        <dbReference type="Pfam" id="PF13205"/>
    </source>
</evidence>
<accession>A0A9D1UYP0</accession>
<comment type="caution">
    <text evidence="3">The sequence shown here is derived from an EMBL/GenBank/DDBJ whole genome shotgun (WGS) entry which is preliminary data.</text>
</comment>
<dbReference type="InterPro" id="IPR032812">
    <property type="entry name" value="SbsA_Ig"/>
</dbReference>